<gene>
    <name evidence="2" type="ORF">ACFFIC_05890</name>
</gene>
<dbReference type="RefSeq" id="WP_377049204.1">
    <property type="nucleotide sequence ID" value="NZ_JBHLVZ010000002.1"/>
</dbReference>
<evidence type="ECO:0000256" key="1">
    <source>
        <dbReference type="SAM" id="MobiDB-lite"/>
    </source>
</evidence>
<proteinExistence type="predicted"/>
<comment type="caution">
    <text evidence="2">The sequence shown here is derived from an EMBL/GenBank/DDBJ whole genome shotgun (WGS) entry which is preliminary data.</text>
</comment>
<organism evidence="2 3">
    <name type="scientific">Muricoccus vinaceus</name>
    <dbReference type="NCBI Taxonomy" id="424704"/>
    <lineage>
        <taxon>Bacteria</taxon>
        <taxon>Pseudomonadati</taxon>
        <taxon>Pseudomonadota</taxon>
        <taxon>Alphaproteobacteria</taxon>
        <taxon>Acetobacterales</taxon>
        <taxon>Roseomonadaceae</taxon>
        <taxon>Muricoccus</taxon>
    </lineage>
</organism>
<dbReference type="Proteomes" id="UP001589789">
    <property type="component" value="Unassembled WGS sequence"/>
</dbReference>
<protein>
    <submittedName>
        <fullName evidence="2">Uncharacterized protein</fullName>
    </submittedName>
</protein>
<feature type="compositionally biased region" description="Basic and acidic residues" evidence="1">
    <location>
        <begin position="56"/>
        <end position="65"/>
    </location>
</feature>
<evidence type="ECO:0000313" key="3">
    <source>
        <dbReference type="Proteomes" id="UP001589789"/>
    </source>
</evidence>
<accession>A0ABV6IN95</accession>
<reference evidence="2 3" key="1">
    <citation type="submission" date="2024-09" db="EMBL/GenBank/DDBJ databases">
        <authorList>
            <person name="Sun Q."/>
            <person name="Mori K."/>
        </authorList>
    </citation>
    <scope>NUCLEOTIDE SEQUENCE [LARGE SCALE GENOMIC DNA]</scope>
    <source>
        <strain evidence="2 3">CCM 7468</strain>
    </source>
</reference>
<dbReference type="EMBL" id="JBHLVZ010000002">
    <property type="protein sequence ID" value="MFC0385083.1"/>
    <property type="molecule type" value="Genomic_DNA"/>
</dbReference>
<feature type="region of interest" description="Disordered" evidence="1">
    <location>
        <begin position="56"/>
        <end position="79"/>
    </location>
</feature>
<evidence type="ECO:0000313" key="2">
    <source>
        <dbReference type="EMBL" id="MFC0385083.1"/>
    </source>
</evidence>
<sequence>MLWMLAAVAVALVWTVASVGQALLAIWIDEQADINRKDRIRKRRAGEGLAWRDMPYHTDAAEKSETPTGLPIGAVSGPG</sequence>
<keyword evidence="3" id="KW-1185">Reference proteome</keyword>
<name>A0ABV6IN95_9PROT</name>